<gene>
    <name evidence="3" type="ORF">ACFFIZ_16840</name>
</gene>
<evidence type="ECO:0000313" key="3">
    <source>
        <dbReference type="EMBL" id="MFC0201930.1"/>
    </source>
</evidence>
<keyword evidence="3" id="KW-0328">Glycosyltransferase</keyword>
<dbReference type="CDD" id="cd03801">
    <property type="entry name" value="GT4_PimA-like"/>
    <property type="match status" value="1"/>
</dbReference>
<feature type="domain" description="Glycosyl transferase family 1" evidence="1">
    <location>
        <begin position="180"/>
        <end position="331"/>
    </location>
</feature>
<accession>A0ABV6CME2</accession>
<protein>
    <submittedName>
        <fullName evidence="3">Glycosyltransferase family 4 protein</fullName>
        <ecNumber evidence="3">2.4.-.-</ecNumber>
    </submittedName>
</protein>
<dbReference type="InterPro" id="IPR028098">
    <property type="entry name" value="Glyco_trans_4-like_N"/>
</dbReference>
<dbReference type="RefSeq" id="WP_265508468.1">
    <property type="nucleotide sequence ID" value="NZ_JAOTBE010000079.1"/>
</dbReference>
<keyword evidence="4" id="KW-1185">Reference proteome</keyword>
<evidence type="ECO:0000259" key="1">
    <source>
        <dbReference type="Pfam" id="PF00534"/>
    </source>
</evidence>
<dbReference type="InterPro" id="IPR001296">
    <property type="entry name" value="Glyco_trans_1"/>
</dbReference>
<feature type="domain" description="Glycosyltransferase subfamily 4-like N-terminal" evidence="2">
    <location>
        <begin position="62"/>
        <end position="163"/>
    </location>
</feature>
<reference evidence="3 4" key="1">
    <citation type="submission" date="2024-09" db="EMBL/GenBank/DDBJ databases">
        <authorList>
            <person name="Sun Q."/>
            <person name="Mori K."/>
        </authorList>
    </citation>
    <scope>NUCLEOTIDE SEQUENCE [LARGE SCALE GENOMIC DNA]</scope>
    <source>
        <strain evidence="3 4">CCM 7904</strain>
    </source>
</reference>
<dbReference type="Pfam" id="PF13579">
    <property type="entry name" value="Glyco_trans_4_4"/>
    <property type="match status" value="1"/>
</dbReference>
<dbReference type="Proteomes" id="UP001589795">
    <property type="component" value="Unassembled WGS sequence"/>
</dbReference>
<dbReference type="PANTHER" id="PTHR12526">
    <property type="entry name" value="GLYCOSYLTRANSFERASE"/>
    <property type="match status" value="1"/>
</dbReference>
<dbReference type="Pfam" id="PF00534">
    <property type="entry name" value="Glycos_transf_1"/>
    <property type="match status" value="1"/>
</dbReference>
<dbReference type="PANTHER" id="PTHR12526:SF631">
    <property type="entry name" value="BLL6306 PROTEIN"/>
    <property type="match status" value="1"/>
</dbReference>
<comment type="caution">
    <text evidence="3">The sequence shown here is derived from an EMBL/GenBank/DDBJ whole genome shotgun (WGS) entry which is preliminary data.</text>
</comment>
<evidence type="ECO:0000313" key="4">
    <source>
        <dbReference type="Proteomes" id="UP001589795"/>
    </source>
</evidence>
<organism evidence="3 4">
    <name type="scientific">Paracoccus rhizosphaerae</name>
    <dbReference type="NCBI Taxonomy" id="1133347"/>
    <lineage>
        <taxon>Bacteria</taxon>
        <taxon>Pseudomonadati</taxon>
        <taxon>Pseudomonadota</taxon>
        <taxon>Alphaproteobacteria</taxon>
        <taxon>Rhodobacterales</taxon>
        <taxon>Paracoccaceae</taxon>
        <taxon>Paracoccus</taxon>
    </lineage>
</organism>
<keyword evidence="3" id="KW-0808">Transferase</keyword>
<sequence length="372" mass="39946">MSSGPVLVRHYAAGGSEHGGGIGRFIGYVAAAEGSARHSVVDTRGPRLSLGSPLRLLAAMMVMAGDRLTSPSCIHHIHVAGRGSTIRKLVLTTAARALGCRHVLHLHDYDYARDYARRSTIGRIIVRRMFQSADAVIVLGQHDFRLMTEVLGVRPERVVVFHNCVPDPGQGETQVRVCPRIVFLGRLSGRKGVPELLEALASPEMAVAPWKAVIAGDGDVARFRDLARSLGIGHRIEMPGWLDAAEASALLGQADVLVLPSHAEGMAMAVIEGLAHGLAVVTTPVGAHEEAITNGLNGIFVTPGDVQSLSAVLVTLVTDPDRRRALSHGARALFLSRFSMATYMRRLDALYADIGRKASKRGPYQDPEHEPD</sequence>
<dbReference type="GO" id="GO:0016757">
    <property type="term" value="F:glycosyltransferase activity"/>
    <property type="evidence" value="ECO:0007669"/>
    <property type="project" value="UniProtKB-KW"/>
</dbReference>
<dbReference type="EC" id="2.4.-.-" evidence="3"/>
<dbReference type="SUPFAM" id="SSF53756">
    <property type="entry name" value="UDP-Glycosyltransferase/glycogen phosphorylase"/>
    <property type="match status" value="1"/>
</dbReference>
<evidence type="ECO:0000259" key="2">
    <source>
        <dbReference type="Pfam" id="PF13579"/>
    </source>
</evidence>
<dbReference type="EMBL" id="JBHLWQ010000156">
    <property type="protein sequence ID" value="MFC0201930.1"/>
    <property type="molecule type" value="Genomic_DNA"/>
</dbReference>
<proteinExistence type="predicted"/>
<name>A0ABV6CME2_9RHOB</name>
<dbReference type="Gene3D" id="3.40.50.2000">
    <property type="entry name" value="Glycogen Phosphorylase B"/>
    <property type="match status" value="2"/>
</dbReference>